<dbReference type="GO" id="GO:0015562">
    <property type="term" value="F:efflux transmembrane transporter activity"/>
    <property type="evidence" value="ECO:0007669"/>
    <property type="project" value="InterPro"/>
</dbReference>
<evidence type="ECO:0000313" key="4">
    <source>
        <dbReference type="EMBL" id="KXW58187.1"/>
    </source>
</evidence>
<reference evidence="4 5" key="1">
    <citation type="submission" date="2016-01" db="EMBL/GenBank/DDBJ databases">
        <title>Genome sequence of the acidophilic iron oxidising Ferrovum strain Z-31.</title>
        <authorList>
            <person name="Poehlein A."/>
            <person name="Ullrich S.R."/>
            <person name="Schloemann M."/>
            <person name="Muehling M."/>
            <person name="Daniel R."/>
        </authorList>
    </citation>
    <scope>NUCLEOTIDE SEQUENCE [LARGE SCALE GENOMIC DNA]</scope>
    <source>
        <strain evidence="4 5">Z-31</strain>
    </source>
</reference>
<organism evidence="4 5">
    <name type="scientific">Ferrovum myxofaciens</name>
    <dbReference type="NCBI Taxonomy" id="416213"/>
    <lineage>
        <taxon>Bacteria</taxon>
        <taxon>Pseudomonadati</taxon>
        <taxon>Pseudomonadota</taxon>
        <taxon>Betaproteobacteria</taxon>
        <taxon>Ferrovales</taxon>
        <taxon>Ferrovaceae</taxon>
        <taxon>Ferrovum</taxon>
    </lineage>
</organism>
<evidence type="ECO:0000256" key="3">
    <source>
        <dbReference type="SAM" id="MobiDB-lite"/>
    </source>
</evidence>
<proteinExistence type="inferred from homology"/>
<dbReference type="InterPro" id="IPR003423">
    <property type="entry name" value="OMP_efflux"/>
</dbReference>
<dbReference type="STRING" id="1789004.FEMY_12520"/>
<dbReference type="GO" id="GO:0005886">
    <property type="term" value="C:plasma membrane"/>
    <property type="evidence" value="ECO:0007669"/>
    <property type="project" value="UniProtKB-SubCell"/>
</dbReference>
<keyword evidence="2" id="KW-0449">Lipoprotein</keyword>
<dbReference type="EMBL" id="LRRD01000021">
    <property type="protein sequence ID" value="KXW58187.1"/>
    <property type="molecule type" value="Genomic_DNA"/>
</dbReference>
<keyword evidence="2" id="KW-0472">Membrane</keyword>
<protein>
    <submittedName>
        <fullName evidence="4">Outer membrane protein OprM</fullName>
    </submittedName>
</protein>
<accession>A0A149VY88</accession>
<keyword evidence="2" id="KW-0564">Palmitate</keyword>
<dbReference type="PANTHER" id="PTHR30203:SF33">
    <property type="entry name" value="BLR4455 PROTEIN"/>
    <property type="match status" value="1"/>
</dbReference>
<dbReference type="RefSeq" id="WP_082783190.1">
    <property type="nucleotide sequence ID" value="NZ_LRRD01000021.1"/>
</dbReference>
<comment type="subcellular location">
    <subcellularLocation>
        <location evidence="2">Cell membrane</location>
        <topology evidence="2">Lipid-anchor</topology>
    </subcellularLocation>
</comment>
<feature type="region of interest" description="Disordered" evidence="3">
    <location>
        <begin position="1"/>
        <end position="23"/>
    </location>
</feature>
<name>A0A149VY88_9PROT</name>
<dbReference type="AlphaFoldDB" id="A0A149VY88"/>
<dbReference type="Gene3D" id="1.20.1600.10">
    <property type="entry name" value="Outer membrane efflux proteins (OEP)"/>
    <property type="match status" value="1"/>
</dbReference>
<evidence type="ECO:0000256" key="2">
    <source>
        <dbReference type="RuleBase" id="RU362097"/>
    </source>
</evidence>
<comment type="similarity">
    <text evidence="1 2">Belongs to the outer membrane factor (OMF) (TC 1.B.17) family.</text>
</comment>
<dbReference type="Proteomes" id="UP000075653">
    <property type="component" value="Unassembled WGS sequence"/>
</dbReference>
<dbReference type="SUPFAM" id="SSF56954">
    <property type="entry name" value="Outer membrane efflux proteins (OEP)"/>
    <property type="match status" value="1"/>
</dbReference>
<dbReference type="InterPro" id="IPR010131">
    <property type="entry name" value="MdtP/NodT-like"/>
</dbReference>
<keyword evidence="5" id="KW-1185">Reference proteome</keyword>
<keyword evidence="2" id="KW-1134">Transmembrane beta strand</keyword>
<evidence type="ECO:0000256" key="1">
    <source>
        <dbReference type="ARBA" id="ARBA00007613"/>
    </source>
</evidence>
<dbReference type="Gene3D" id="2.20.200.10">
    <property type="entry name" value="Outer membrane efflux proteins (OEP)"/>
    <property type="match status" value="1"/>
</dbReference>
<keyword evidence="2" id="KW-0812">Transmembrane</keyword>
<evidence type="ECO:0000313" key="5">
    <source>
        <dbReference type="Proteomes" id="UP000075653"/>
    </source>
</evidence>
<dbReference type="PATRIC" id="fig|1789004.3.peg.1272"/>
<sequence length="532" mass="56273">MGVNPVSGVGRSSQNRSDRSGLPFFRGLRRSGARILGRGMILALVTGCTTVGPDFKSPTLAKGVSVLPASSPQVGGAEGDAQHFVAGQTGSQDWWKSYGCPDLDGLVQIALDQNPTVEAARATLIQAGENATAIQDNLTLPTVDAQFAQTRQRFSTAAFGMPGGQIYQFNLSNASVNVSYPLDVFGGNRRQVEALQAQHEMQAHLWQAARETLIANVVTTVVREASLRAQLDATNALLQAQGELLDLTRQRQGMGALSLNEMAEPQAELAQSRANREVLALQLDQIRHQLAAYLGQYPAQNSLPEFHLADLHLPQFLPQAVPSALLRQRPDIRASEAQWHQATANLGVTIAGAYPNLTLTGDMGAMALTPGALFSPASSVWSLGAGVVQPIFHGGALSAAKRGAEAAVQSAAAQYRNTVVQAFRTVADVLRALTHDAATLEAERSIMEIRQQSLDLADQQYRLGGISYPALLAARVQDAQAHMGVAQAQGVRLADTAAFYLALGGEVDPAAVAQATPVSPSSSAQSALPDAR</sequence>
<comment type="caution">
    <text evidence="4">The sequence shown here is derived from an EMBL/GenBank/DDBJ whole genome shotgun (WGS) entry which is preliminary data.</text>
</comment>
<dbReference type="NCBIfam" id="TIGR01845">
    <property type="entry name" value="outer_NodT"/>
    <property type="match status" value="1"/>
</dbReference>
<dbReference type="Pfam" id="PF02321">
    <property type="entry name" value="OEP"/>
    <property type="match status" value="2"/>
</dbReference>
<dbReference type="PANTHER" id="PTHR30203">
    <property type="entry name" value="OUTER MEMBRANE CATION EFFLUX PROTEIN"/>
    <property type="match status" value="1"/>
</dbReference>
<gene>
    <name evidence="4" type="primary">oprM_3</name>
    <name evidence="4" type="ORF">FEMY_12520</name>
</gene>